<dbReference type="EMBL" id="LT598456">
    <property type="protein sequence ID" value="SCU80297.1"/>
    <property type="molecule type" value="Genomic_DNA"/>
</dbReference>
<gene>
    <name evidence="4" type="ORF">LADA_0B06304G</name>
</gene>
<dbReference type="Pfam" id="PF16796">
    <property type="entry name" value="Microtub_bd"/>
    <property type="match status" value="1"/>
</dbReference>
<evidence type="ECO:0000256" key="1">
    <source>
        <dbReference type="SAM" id="Coils"/>
    </source>
</evidence>
<evidence type="ECO:0000313" key="5">
    <source>
        <dbReference type="Proteomes" id="UP000190274"/>
    </source>
</evidence>
<evidence type="ECO:0000259" key="3">
    <source>
        <dbReference type="Pfam" id="PF16796"/>
    </source>
</evidence>
<protein>
    <submittedName>
        <fullName evidence="4">LADA_0B06304g1_1</fullName>
    </submittedName>
</protein>
<dbReference type="Gene3D" id="3.40.850.20">
    <property type="match status" value="1"/>
</dbReference>
<dbReference type="OrthoDB" id="4067584at2759"/>
<evidence type="ECO:0000313" key="4">
    <source>
        <dbReference type="EMBL" id="SCU80297.1"/>
    </source>
</evidence>
<sequence>MSQTKIPGISAHKRPLATAERSRIPAKRSHVLEDVTNTTAFPAYRRHNKPKATSMSSTEVADPNTRLMNRYYYGDPGVIEEVKKRERKIARDIQHFRKSIAEIETETKLIRERSLPDLNYEISKKRVLCGELRKDLIQLTADLDEKTNESHNVQSNWELEVQHLRLEQQIAVQETQNKLNKELGEVKAQWETKLREMENYRPSFEDLQELEGLKVEKQQHEKELRALTIKNEEACRLRNQELDEKLEHILFSKKEPLEDLKCKNDVVRREKSNVESQTEAVKLKIAQHNERGAELARQISHIHQLVNECITSSSPLKDAKIKADADYLETKSITDAIQMEALKVEAKYNAEFNKMEKEQVRRRTMENAIDELKGKIRCFAYVGDTAPNSLEVDFSQKSISLKDSEPCFFNRILPCKLISEEDLVKQECQAFFDMCLEKRLNFNIISLPTPKQSFIRDSALTYLLKSGRYQLKTQYVALSEAAVSSDLFQKGESEPDTEIQLTIKTDAIEMNSATVEMKTAEDIKADFKGLQTQVGCDKIGIVKAEVWDDNEKCCDSYYLEINDMETIQRMSNLFCTDHGTGTPISIILQTLMSKTKSLVLFNLIDDCASTTGTILNAARRISQIDAPRTYVASEKSR</sequence>
<name>A0A1G4ITH5_9SACH</name>
<feature type="coiled-coil region" evidence="1">
    <location>
        <begin position="210"/>
        <end position="277"/>
    </location>
</feature>
<proteinExistence type="predicted"/>
<feature type="domain" description="Spindle pole body-associated protein Vik1/Cik1 microtubule binding" evidence="3">
    <location>
        <begin position="355"/>
        <end position="449"/>
    </location>
</feature>
<dbReference type="InterPro" id="IPR031852">
    <property type="entry name" value="Vik1/Cik1_MT-bd"/>
</dbReference>
<reference evidence="5" key="1">
    <citation type="submission" date="2016-03" db="EMBL/GenBank/DDBJ databases">
        <authorList>
            <person name="Devillers H."/>
        </authorList>
    </citation>
    <scope>NUCLEOTIDE SEQUENCE [LARGE SCALE GENOMIC DNA]</scope>
</reference>
<feature type="region of interest" description="Disordered" evidence="2">
    <location>
        <begin position="1"/>
        <end position="23"/>
    </location>
</feature>
<keyword evidence="1" id="KW-0175">Coiled coil</keyword>
<keyword evidence="5" id="KW-1185">Reference proteome</keyword>
<evidence type="ECO:0000256" key="2">
    <source>
        <dbReference type="SAM" id="MobiDB-lite"/>
    </source>
</evidence>
<dbReference type="Proteomes" id="UP000190274">
    <property type="component" value="Chromosome B"/>
</dbReference>
<dbReference type="GO" id="GO:0008017">
    <property type="term" value="F:microtubule binding"/>
    <property type="evidence" value="ECO:0007669"/>
    <property type="project" value="InterPro"/>
</dbReference>
<dbReference type="AlphaFoldDB" id="A0A1G4ITH5"/>
<accession>A0A1G4ITH5</accession>
<organism evidence="4 5">
    <name type="scientific">Lachancea dasiensis</name>
    <dbReference type="NCBI Taxonomy" id="1072105"/>
    <lineage>
        <taxon>Eukaryota</taxon>
        <taxon>Fungi</taxon>
        <taxon>Dikarya</taxon>
        <taxon>Ascomycota</taxon>
        <taxon>Saccharomycotina</taxon>
        <taxon>Saccharomycetes</taxon>
        <taxon>Saccharomycetales</taxon>
        <taxon>Saccharomycetaceae</taxon>
        <taxon>Lachancea</taxon>
    </lineage>
</organism>